<dbReference type="SUPFAM" id="SSF50923">
    <property type="entry name" value="Hemopexin-like domain"/>
    <property type="match status" value="1"/>
</dbReference>
<reference evidence="2 3" key="1">
    <citation type="submission" date="2019-01" db="EMBL/GenBank/DDBJ databases">
        <title>Coherence of Microcystis species and biogeography revealed through population genomics.</title>
        <authorList>
            <person name="Perez-Carrascal O.M."/>
            <person name="Terrat Y."/>
            <person name="Giani A."/>
            <person name="Fortin N."/>
            <person name="Tromas N."/>
            <person name="Shapiro B.J."/>
        </authorList>
    </citation>
    <scope>NUCLEOTIDE SEQUENCE [LARGE SCALE GENOMIC DNA]</scope>
    <source>
        <strain evidence="2">Ma_QC_Ch_20071001_S25D</strain>
    </source>
</reference>
<evidence type="ECO:0000313" key="3">
    <source>
        <dbReference type="Proteomes" id="UP000316958"/>
    </source>
</evidence>
<dbReference type="AlphaFoldDB" id="A0A552G2Z1"/>
<protein>
    <recommendedName>
        <fullName evidence="4">Hemopexin</fullName>
    </recommendedName>
</protein>
<organism evidence="2 3">
    <name type="scientific">Microcystis aeruginosa Ma_QC_Ch_20071001_S25D</name>
    <dbReference type="NCBI Taxonomy" id="2486250"/>
    <lineage>
        <taxon>Bacteria</taxon>
        <taxon>Bacillati</taxon>
        <taxon>Cyanobacteriota</taxon>
        <taxon>Cyanophyceae</taxon>
        <taxon>Oscillatoriophycideae</taxon>
        <taxon>Chroococcales</taxon>
        <taxon>Microcystaceae</taxon>
        <taxon>Microcystis</taxon>
    </lineage>
</organism>
<dbReference type="Pfam" id="PF00045">
    <property type="entry name" value="Hemopexin"/>
    <property type="match status" value="3"/>
</dbReference>
<evidence type="ECO:0000256" key="1">
    <source>
        <dbReference type="ARBA" id="ARBA00022729"/>
    </source>
</evidence>
<sequence>MCEIGSAFNIKPNGGWHHLPTGFTGSFDAALNGAGPFAGKCYFFKGDKYIRYDWSTDKADSGYPKTISGAWNGLPASFVSGFSDAVNGQKQFAGKCYFFKGDSYIRYDWASDKMDSGYPIKIVDGWHGLPVGFTSNFDAIINGNGPFAGKCYFFKGDSYVRYDWAADKVDSGYPKKIADNWHLLPTGYTSGFDAALEGDKQFAAYGYLFKGDYYIRYNWANDRAES</sequence>
<dbReference type="PANTHER" id="PTHR22917:SF6">
    <property type="entry name" value="EG:8D8.2 PROTEIN-RELATED"/>
    <property type="match status" value="1"/>
</dbReference>
<dbReference type="EMBL" id="SFBE01000069">
    <property type="protein sequence ID" value="TRU53341.1"/>
    <property type="molecule type" value="Genomic_DNA"/>
</dbReference>
<dbReference type="PANTHER" id="PTHR22917">
    <property type="entry name" value="HEMOPEXIN DOMAIN-CONTAINING PROTEIN"/>
    <property type="match status" value="1"/>
</dbReference>
<proteinExistence type="predicted"/>
<dbReference type="SMART" id="SM00120">
    <property type="entry name" value="HX"/>
    <property type="match status" value="3"/>
</dbReference>
<dbReference type="InterPro" id="IPR051298">
    <property type="entry name" value="Heme_transport/Cell_adhesion"/>
</dbReference>
<dbReference type="Gene3D" id="2.110.10.10">
    <property type="entry name" value="Hemopexin-like domain"/>
    <property type="match status" value="2"/>
</dbReference>
<keyword evidence="1" id="KW-0732">Signal</keyword>
<evidence type="ECO:0008006" key="4">
    <source>
        <dbReference type="Google" id="ProtNLM"/>
    </source>
</evidence>
<gene>
    <name evidence="2" type="ORF">EWV57_03770</name>
</gene>
<dbReference type="PROSITE" id="PS51642">
    <property type="entry name" value="HEMOPEXIN_2"/>
    <property type="match status" value="3"/>
</dbReference>
<accession>A0A552G2Z1</accession>
<evidence type="ECO:0000313" key="2">
    <source>
        <dbReference type="EMBL" id="TRU53341.1"/>
    </source>
</evidence>
<name>A0A552G2Z1_MICAE</name>
<comment type="caution">
    <text evidence="2">The sequence shown here is derived from an EMBL/GenBank/DDBJ whole genome shotgun (WGS) entry which is preliminary data.</text>
</comment>
<dbReference type="InterPro" id="IPR018487">
    <property type="entry name" value="Hemopexin-like_repeat"/>
</dbReference>
<dbReference type="Proteomes" id="UP000316958">
    <property type="component" value="Unassembled WGS sequence"/>
</dbReference>
<dbReference type="InterPro" id="IPR036375">
    <property type="entry name" value="Hemopexin-like_dom_sf"/>
</dbReference>